<comment type="caution">
    <text evidence="1">The sequence shown here is derived from an EMBL/GenBank/DDBJ whole genome shotgun (WGS) entry which is preliminary data.</text>
</comment>
<evidence type="ECO:0000313" key="2">
    <source>
        <dbReference type="Proteomes" id="UP000257109"/>
    </source>
</evidence>
<dbReference type="Proteomes" id="UP000257109">
    <property type="component" value="Unassembled WGS sequence"/>
</dbReference>
<feature type="non-terminal residue" evidence="1">
    <location>
        <position position="77"/>
    </location>
</feature>
<proteinExistence type="predicted"/>
<protein>
    <submittedName>
        <fullName evidence="1">Uncharacterized protein</fullName>
    </submittedName>
</protein>
<accession>A0A371F6D4</accession>
<gene>
    <name evidence="1" type="ORF">CR513_46466</name>
</gene>
<evidence type="ECO:0000313" key="1">
    <source>
        <dbReference type="EMBL" id="RDX73864.1"/>
    </source>
</evidence>
<dbReference type="EMBL" id="QJKJ01010376">
    <property type="protein sequence ID" value="RDX73864.1"/>
    <property type="molecule type" value="Genomic_DNA"/>
</dbReference>
<name>A0A371F6D4_MUCPR</name>
<reference evidence="1" key="1">
    <citation type="submission" date="2018-05" db="EMBL/GenBank/DDBJ databases">
        <title>Draft genome of Mucuna pruriens seed.</title>
        <authorList>
            <person name="Nnadi N.E."/>
            <person name="Vos R."/>
            <person name="Hasami M.H."/>
            <person name="Devisetty U.K."/>
            <person name="Aguiy J.C."/>
        </authorList>
    </citation>
    <scope>NUCLEOTIDE SEQUENCE [LARGE SCALE GENOMIC DNA]</scope>
    <source>
        <strain evidence="1">JCA_2017</strain>
    </source>
</reference>
<keyword evidence="2" id="KW-1185">Reference proteome</keyword>
<sequence length="77" mass="8859">MFGKACDLPVEIEHRAYWVVKKLELRNEASNKIFQVNEHQLKHFHGGPSQLLGEVESISLKDPDHQEGHLEDITPFP</sequence>
<feature type="non-terminal residue" evidence="1">
    <location>
        <position position="1"/>
    </location>
</feature>
<organism evidence="1 2">
    <name type="scientific">Mucuna pruriens</name>
    <name type="common">Velvet bean</name>
    <name type="synonym">Dolichos pruriens</name>
    <dbReference type="NCBI Taxonomy" id="157652"/>
    <lineage>
        <taxon>Eukaryota</taxon>
        <taxon>Viridiplantae</taxon>
        <taxon>Streptophyta</taxon>
        <taxon>Embryophyta</taxon>
        <taxon>Tracheophyta</taxon>
        <taxon>Spermatophyta</taxon>
        <taxon>Magnoliopsida</taxon>
        <taxon>eudicotyledons</taxon>
        <taxon>Gunneridae</taxon>
        <taxon>Pentapetalae</taxon>
        <taxon>rosids</taxon>
        <taxon>fabids</taxon>
        <taxon>Fabales</taxon>
        <taxon>Fabaceae</taxon>
        <taxon>Papilionoideae</taxon>
        <taxon>50 kb inversion clade</taxon>
        <taxon>NPAAA clade</taxon>
        <taxon>indigoferoid/millettioid clade</taxon>
        <taxon>Phaseoleae</taxon>
        <taxon>Mucuna</taxon>
    </lineage>
</organism>
<dbReference type="AlphaFoldDB" id="A0A371F6D4"/>